<dbReference type="eggNOG" id="KOG2914">
    <property type="taxonomic scope" value="Eukaryota"/>
</dbReference>
<dbReference type="InterPro" id="IPR023198">
    <property type="entry name" value="PGP-like_dom2"/>
</dbReference>
<sequence length="308" mass="34604">MCDRTPRITATAPRCLRCCPPCCNPCLCCPPACCEPCTAYCFFDLESAVFDTRHIYQRACRELLASYNKTLPEEVLMRCGPMETHEMAQLICRKCELPVLWENFLVQLNEHTCELIANPPLMEGVERLVKHLYDNCIGLALITSSTRALYCKKIRGREEFFAMFNVVLCSDEYNRPKPEPDCYLIAMSLLCDPPCVECCLAFDGTTKGVQAAREAHLQVIMLPDPDLPCCWSELATQRLETLVDFDPEEFGMPYLEPLPEPPPAPSVRASADDQGPIAIKSEEEIITSGQDEEEPPETNVEEPPTEPA</sequence>
<proteinExistence type="predicted"/>
<dbReference type="Proteomes" id="UP000008792">
    <property type="component" value="Unassembled WGS sequence"/>
</dbReference>
<dbReference type="Gene3D" id="1.10.150.240">
    <property type="entry name" value="Putative phosphatase, domain 2"/>
    <property type="match status" value="1"/>
</dbReference>
<dbReference type="InterPro" id="IPR036412">
    <property type="entry name" value="HAD-like_sf"/>
</dbReference>
<feature type="compositionally biased region" description="Pro residues" evidence="1">
    <location>
        <begin position="256"/>
        <end position="265"/>
    </location>
</feature>
<dbReference type="PANTHER" id="PTHR18901:SF38">
    <property type="entry name" value="PSEUDOURIDINE-5'-PHOSPHATASE"/>
    <property type="match status" value="1"/>
</dbReference>
<reference evidence="2 3" key="1">
    <citation type="journal article" date="2007" name="Nature">
        <title>Evolution of genes and genomes on the Drosophila phylogeny.</title>
        <authorList>
            <consortium name="Drosophila 12 Genomes Consortium"/>
            <person name="Clark A.G."/>
            <person name="Eisen M.B."/>
            <person name="Smith D.R."/>
            <person name="Bergman C.M."/>
            <person name="Oliver B."/>
            <person name="Markow T.A."/>
            <person name="Kaufman T.C."/>
            <person name="Kellis M."/>
            <person name="Gelbart W."/>
            <person name="Iyer V.N."/>
            <person name="Pollard D.A."/>
            <person name="Sackton T.B."/>
            <person name="Larracuente A.M."/>
            <person name="Singh N.D."/>
            <person name="Abad J.P."/>
            <person name="Abt D.N."/>
            <person name="Adryan B."/>
            <person name="Aguade M."/>
            <person name="Akashi H."/>
            <person name="Anderson W.W."/>
            <person name="Aquadro C.F."/>
            <person name="Ardell D.H."/>
            <person name="Arguello R."/>
            <person name="Artieri C.G."/>
            <person name="Barbash D.A."/>
            <person name="Barker D."/>
            <person name="Barsanti P."/>
            <person name="Batterham P."/>
            <person name="Batzoglou S."/>
            <person name="Begun D."/>
            <person name="Bhutkar A."/>
            <person name="Blanco E."/>
            <person name="Bosak S.A."/>
            <person name="Bradley R.K."/>
            <person name="Brand A.D."/>
            <person name="Brent M.R."/>
            <person name="Brooks A.N."/>
            <person name="Brown R.H."/>
            <person name="Butlin R.K."/>
            <person name="Caggese C."/>
            <person name="Calvi B.R."/>
            <person name="Bernardo de Carvalho A."/>
            <person name="Caspi A."/>
            <person name="Castrezana S."/>
            <person name="Celniker S.E."/>
            <person name="Chang J.L."/>
            <person name="Chapple C."/>
            <person name="Chatterji S."/>
            <person name="Chinwalla A."/>
            <person name="Civetta A."/>
            <person name="Clifton S.W."/>
            <person name="Comeron J.M."/>
            <person name="Costello J.C."/>
            <person name="Coyne J.A."/>
            <person name="Daub J."/>
            <person name="David R.G."/>
            <person name="Delcher A.L."/>
            <person name="Delehaunty K."/>
            <person name="Do C.B."/>
            <person name="Ebling H."/>
            <person name="Edwards K."/>
            <person name="Eickbush T."/>
            <person name="Evans J.D."/>
            <person name="Filipski A."/>
            <person name="Findeiss S."/>
            <person name="Freyhult E."/>
            <person name="Fulton L."/>
            <person name="Fulton R."/>
            <person name="Garcia A.C."/>
            <person name="Gardiner A."/>
            <person name="Garfield D.A."/>
            <person name="Garvin B.E."/>
            <person name="Gibson G."/>
            <person name="Gilbert D."/>
            <person name="Gnerre S."/>
            <person name="Godfrey J."/>
            <person name="Good R."/>
            <person name="Gotea V."/>
            <person name="Gravely B."/>
            <person name="Greenberg A.J."/>
            <person name="Griffiths-Jones S."/>
            <person name="Gross S."/>
            <person name="Guigo R."/>
            <person name="Gustafson E.A."/>
            <person name="Haerty W."/>
            <person name="Hahn M.W."/>
            <person name="Halligan D.L."/>
            <person name="Halpern A.L."/>
            <person name="Halter G.M."/>
            <person name="Han M.V."/>
            <person name="Heger A."/>
            <person name="Hillier L."/>
            <person name="Hinrichs A.S."/>
            <person name="Holmes I."/>
            <person name="Hoskins R.A."/>
            <person name="Hubisz M.J."/>
            <person name="Hultmark D."/>
            <person name="Huntley M.A."/>
            <person name="Jaffe D.B."/>
            <person name="Jagadeeshan S."/>
            <person name="Jeck W.R."/>
            <person name="Johnson J."/>
            <person name="Jones C.D."/>
            <person name="Jordan W.C."/>
            <person name="Karpen G.H."/>
            <person name="Kataoka E."/>
            <person name="Keightley P.D."/>
            <person name="Kheradpour P."/>
            <person name="Kirkness E.F."/>
            <person name="Koerich L.B."/>
            <person name="Kristiansen K."/>
            <person name="Kudrna D."/>
            <person name="Kulathinal R.J."/>
            <person name="Kumar S."/>
            <person name="Kwok R."/>
            <person name="Lander E."/>
            <person name="Langley C.H."/>
            <person name="Lapoint R."/>
            <person name="Lazzaro B.P."/>
            <person name="Lee S.J."/>
            <person name="Levesque L."/>
            <person name="Li R."/>
            <person name="Lin C.F."/>
            <person name="Lin M.F."/>
            <person name="Lindblad-Toh K."/>
            <person name="Llopart A."/>
            <person name="Long M."/>
            <person name="Low L."/>
            <person name="Lozovsky E."/>
            <person name="Lu J."/>
            <person name="Luo M."/>
            <person name="Machado C.A."/>
            <person name="Makalowski W."/>
            <person name="Marzo M."/>
            <person name="Matsuda M."/>
            <person name="Matzkin L."/>
            <person name="McAllister B."/>
            <person name="McBride C.S."/>
            <person name="McKernan B."/>
            <person name="McKernan K."/>
            <person name="Mendez-Lago M."/>
            <person name="Minx P."/>
            <person name="Mollenhauer M.U."/>
            <person name="Montooth K."/>
            <person name="Mount S.M."/>
            <person name="Mu X."/>
            <person name="Myers E."/>
            <person name="Negre B."/>
            <person name="Newfeld S."/>
            <person name="Nielsen R."/>
            <person name="Noor M.A."/>
            <person name="O'Grady P."/>
            <person name="Pachter L."/>
            <person name="Papaceit M."/>
            <person name="Parisi M.J."/>
            <person name="Parisi M."/>
            <person name="Parts L."/>
            <person name="Pedersen J.S."/>
            <person name="Pesole G."/>
            <person name="Phillippy A.M."/>
            <person name="Ponting C.P."/>
            <person name="Pop M."/>
            <person name="Porcelli D."/>
            <person name="Powell J.R."/>
            <person name="Prohaska S."/>
            <person name="Pruitt K."/>
            <person name="Puig M."/>
            <person name="Quesneville H."/>
            <person name="Ram K.R."/>
            <person name="Rand D."/>
            <person name="Rasmussen M.D."/>
            <person name="Reed L.K."/>
            <person name="Reenan R."/>
            <person name="Reily A."/>
            <person name="Remington K.A."/>
            <person name="Rieger T.T."/>
            <person name="Ritchie M.G."/>
            <person name="Robin C."/>
            <person name="Rogers Y.H."/>
            <person name="Rohde C."/>
            <person name="Rozas J."/>
            <person name="Rubenfield M.J."/>
            <person name="Ruiz A."/>
            <person name="Russo S."/>
            <person name="Salzberg S.L."/>
            <person name="Sanchez-Gracia A."/>
            <person name="Saranga D.J."/>
            <person name="Sato H."/>
            <person name="Schaeffer S.W."/>
            <person name="Schatz M.C."/>
            <person name="Schlenke T."/>
            <person name="Schwartz R."/>
            <person name="Segarra C."/>
            <person name="Singh R.S."/>
            <person name="Sirot L."/>
            <person name="Sirota M."/>
            <person name="Sisneros N.B."/>
            <person name="Smith C.D."/>
            <person name="Smith T.F."/>
            <person name="Spieth J."/>
            <person name="Stage D.E."/>
            <person name="Stark A."/>
            <person name="Stephan W."/>
            <person name="Strausberg R.L."/>
            <person name="Strempel S."/>
            <person name="Sturgill D."/>
            <person name="Sutton G."/>
            <person name="Sutton G.G."/>
            <person name="Tao W."/>
            <person name="Teichmann S."/>
            <person name="Tobari Y.N."/>
            <person name="Tomimura Y."/>
            <person name="Tsolas J.M."/>
            <person name="Valente V.L."/>
            <person name="Venter E."/>
            <person name="Venter J.C."/>
            <person name="Vicario S."/>
            <person name="Vieira F.G."/>
            <person name="Vilella A.J."/>
            <person name="Villasante A."/>
            <person name="Walenz B."/>
            <person name="Wang J."/>
            <person name="Wasserman M."/>
            <person name="Watts T."/>
            <person name="Wilson D."/>
            <person name="Wilson R.K."/>
            <person name="Wing R.A."/>
            <person name="Wolfner M.F."/>
            <person name="Wong A."/>
            <person name="Wong G.K."/>
            <person name="Wu C.I."/>
            <person name="Wu G."/>
            <person name="Yamamoto D."/>
            <person name="Yang H.P."/>
            <person name="Yang S.P."/>
            <person name="Yorke J.A."/>
            <person name="Yoshida K."/>
            <person name="Zdobnov E."/>
            <person name="Zhang P."/>
            <person name="Zhang Y."/>
            <person name="Zimin A.V."/>
            <person name="Baldwin J."/>
            <person name="Abdouelleil A."/>
            <person name="Abdulkadir J."/>
            <person name="Abebe A."/>
            <person name="Abera B."/>
            <person name="Abreu J."/>
            <person name="Acer S.C."/>
            <person name="Aftuck L."/>
            <person name="Alexander A."/>
            <person name="An P."/>
            <person name="Anderson E."/>
            <person name="Anderson S."/>
            <person name="Arachi H."/>
            <person name="Azer M."/>
            <person name="Bachantsang P."/>
            <person name="Barry A."/>
            <person name="Bayul T."/>
            <person name="Berlin A."/>
            <person name="Bessette D."/>
            <person name="Bloom T."/>
            <person name="Blye J."/>
            <person name="Boguslavskiy L."/>
            <person name="Bonnet C."/>
            <person name="Boukhgalter B."/>
            <person name="Bourzgui I."/>
            <person name="Brown A."/>
            <person name="Cahill P."/>
            <person name="Channer S."/>
            <person name="Cheshatsang Y."/>
            <person name="Chuda L."/>
            <person name="Citroen M."/>
            <person name="Collymore A."/>
            <person name="Cooke P."/>
            <person name="Costello M."/>
            <person name="D'Aco K."/>
            <person name="Daza R."/>
            <person name="De Haan G."/>
            <person name="DeGray S."/>
            <person name="DeMaso C."/>
            <person name="Dhargay N."/>
            <person name="Dooley K."/>
            <person name="Dooley E."/>
            <person name="Doricent M."/>
            <person name="Dorje P."/>
            <person name="Dorjee K."/>
            <person name="Dupes A."/>
            <person name="Elong R."/>
            <person name="Falk J."/>
            <person name="Farina A."/>
            <person name="Faro S."/>
            <person name="Ferguson D."/>
            <person name="Fisher S."/>
            <person name="Foley C.D."/>
            <person name="Franke A."/>
            <person name="Friedrich D."/>
            <person name="Gadbois L."/>
            <person name="Gearin G."/>
            <person name="Gearin C.R."/>
            <person name="Giannoukos G."/>
            <person name="Goode T."/>
            <person name="Graham J."/>
            <person name="Grandbois E."/>
            <person name="Grewal S."/>
            <person name="Gyaltsen K."/>
            <person name="Hafez N."/>
            <person name="Hagos B."/>
            <person name="Hall J."/>
            <person name="Henson C."/>
            <person name="Hollinger A."/>
            <person name="Honan T."/>
            <person name="Huard M.D."/>
            <person name="Hughes L."/>
            <person name="Hurhula B."/>
            <person name="Husby M.E."/>
            <person name="Kamat A."/>
            <person name="Kanga B."/>
            <person name="Kashin S."/>
            <person name="Khazanovich D."/>
            <person name="Kisner P."/>
            <person name="Lance K."/>
            <person name="Lara M."/>
            <person name="Lee W."/>
            <person name="Lennon N."/>
            <person name="Letendre F."/>
            <person name="LeVine R."/>
            <person name="Lipovsky A."/>
            <person name="Liu X."/>
            <person name="Liu J."/>
            <person name="Liu S."/>
            <person name="Lokyitsang T."/>
            <person name="Lokyitsang Y."/>
            <person name="Lubonja R."/>
            <person name="Lui A."/>
            <person name="MacDonald P."/>
            <person name="Magnisalis V."/>
            <person name="Maru K."/>
            <person name="Matthews C."/>
            <person name="McCusker W."/>
            <person name="McDonough S."/>
            <person name="Mehta T."/>
            <person name="Meldrim J."/>
            <person name="Meneus L."/>
            <person name="Mihai O."/>
            <person name="Mihalev A."/>
            <person name="Mihova T."/>
            <person name="Mittelman R."/>
            <person name="Mlenga V."/>
            <person name="Montmayeur A."/>
            <person name="Mulrain L."/>
            <person name="Navidi A."/>
            <person name="Naylor J."/>
            <person name="Negash T."/>
            <person name="Nguyen T."/>
            <person name="Nguyen N."/>
            <person name="Nicol R."/>
            <person name="Norbu C."/>
            <person name="Norbu N."/>
            <person name="Novod N."/>
            <person name="O'Neill B."/>
            <person name="Osman S."/>
            <person name="Markiewicz E."/>
            <person name="Oyono O.L."/>
            <person name="Patti C."/>
            <person name="Phunkhang P."/>
            <person name="Pierre F."/>
            <person name="Priest M."/>
            <person name="Raghuraman S."/>
            <person name="Rege F."/>
            <person name="Reyes R."/>
            <person name="Rise C."/>
            <person name="Rogov P."/>
            <person name="Ross K."/>
            <person name="Ryan E."/>
            <person name="Settipalli S."/>
            <person name="Shea T."/>
            <person name="Sherpa N."/>
            <person name="Shi L."/>
            <person name="Shih D."/>
            <person name="Sparrow T."/>
            <person name="Spaulding J."/>
            <person name="Stalker J."/>
            <person name="Stange-Thomann N."/>
            <person name="Stavropoulos S."/>
            <person name="Stone C."/>
            <person name="Strader C."/>
            <person name="Tesfaye S."/>
            <person name="Thomson T."/>
            <person name="Thoulutsang Y."/>
            <person name="Thoulutsang D."/>
            <person name="Topham K."/>
            <person name="Topping I."/>
            <person name="Tsamla T."/>
            <person name="Vassiliev H."/>
            <person name="Vo A."/>
            <person name="Wangchuk T."/>
            <person name="Wangdi T."/>
            <person name="Weiand M."/>
            <person name="Wilkinson J."/>
            <person name="Wilson A."/>
            <person name="Yadav S."/>
            <person name="Young G."/>
            <person name="Yu Q."/>
            <person name="Zembek L."/>
            <person name="Zhong D."/>
            <person name="Zimmer A."/>
            <person name="Zwirko Z."/>
            <person name="Jaffe D.B."/>
            <person name="Alvarez P."/>
            <person name="Brockman W."/>
            <person name="Butler J."/>
            <person name="Chin C."/>
            <person name="Gnerre S."/>
            <person name="Grabherr M."/>
            <person name="Kleber M."/>
            <person name="Mauceli E."/>
            <person name="MacCallum I."/>
        </authorList>
    </citation>
    <scope>NUCLEOTIDE SEQUENCE [LARGE SCALE GENOMIC DNA]</scope>
    <source>
        <strain evidence="3">Tucson 15010-1051.87</strain>
    </source>
</reference>
<dbReference type="OMA" id="QLNEHTC"/>
<gene>
    <name evidence="2" type="primary">Dvir\GJ17047</name>
    <name evidence="2" type="ORF">Dvir_GJ17047</name>
</gene>
<keyword evidence="3" id="KW-1185">Reference proteome</keyword>
<protein>
    <recommendedName>
        <fullName evidence="4">Pseudouridine-5'-phosphatase</fullName>
    </recommendedName>
</protein>
<organism evidence="2 3">
    <name type="scientific">Drosophila virilis</name>
    <name type="common">Fruit fly</name>
    <dbReference type="NCBI Taxonomy" id="7244"/>
    <lineage>
        <taxon>Eukaryota</taxon>
        <taxon>Metazoa</taxon>
        <taxon>Ecdysozoa</taxon>
        <taxon>Arthropoda</taxon>
        <taxon>Hexapoda</taxon>
        <taxon>Insecta</taxon>
        <taxon>Pterygota</taxon>
        <taxon>Neoptera</taxon>
        <taxon>Endopterygota</taxon>
        <taxon>Diptera</taxon>
        <taxon>Brachycera</taxon>
        <taxon>Muscomorpha</taxon>
        <taxon>Ephydroidea</taxon>
        <taxon>Drosophilidae</taxon>
        <taxon>Drosophila</taxon>
    </lineage>
</organism>
<dbReference type="InterPro" id="IPR023214">
    <property type="entry name" value="HAD_sf"/>
</dbReference>
<dbReference type="SUPFAM" id="SSF56784">
    <property type="entry name" value="HAD-like"/>
    <property type="match status" value="1"/>
</dbReference>
<evidence type="ECO:0008006" key="4">
    <source>
        <dbReference type="Google" id="ProtNLM"/>
    </source>
</evidence>
<evidence type="ECO:0000313" key="2">
    <source>
        <dbReference type="EMBL" id="EDW63868.1"/>
    </source>
</evidence>
<accession>B4LT37</accession>
<dbReference type="InterPro" id="IPR041492">
    <property type="entry name" value="HAD_2"/>
</dbReference>
<dbReference type="Gene3D" id="3.40.50.1000">
    <property type="entry name" value="HAD superfamily/HAD-like"/>
    <property type="match status" value="1"/>
</dbReference>
<dbReference type="HOGENOM" id="CLU_045011_5_0_1"/>
<dbReference type="InParanoid" id="B4LT37"/>
<dbReference type="PhylomeDB" id="B4LT37"/>
<dbReference type="STRING" id="7244.B4LT37"/>
<dbReference type="PANTHER" id="PTHR18901">
    <property type="entry name" value="2-DEOXYGLUCOSE-6-PHOSPHATE PHOSPHATASE 2"/>
    <property type="match status" value="1"/>
</dbReference>
<name>B4LT37_DROVI</name>
<dbReference type="OrthoDB" id="40579at2759"/>
<dbReference type="EMBL" id="CH940649">
    <property type="protein sequence ID" value="EDW63868.1"/>
    <property type="molecule type" value="Genomic_DNA"/>
</dbReference>
<dbReference type="KEGG" id="dvi:6627622"/>
<dbReference type="GO" id="GO:0016791">
    <property type="term" value="F:phosphatase activity"/>
    <property type="evidence" value="ECO:0007669"/>
    <property type="project" value="TreeGrafter"/>
</dbReference>
<evidence type="ECO:0000256" key="1">
    <source>
        <dbReference type="SAM" id="MobiDB-lite"/>
    </source>
</evidence>
<dbReference type="AlphaFoldDB" id="B4LT37"/>
<dbReference type="Pfam" id="PF13419">
    <property type="entry name" value="HAD_2"/>
    <property type="match status" value="1"/>
</dbReference>
<feature type="compositionally biased region" description="Acidic residues" evidence="1">
    <location>
        <begin position="290"/>
        <end position="308"/>
    </location>
</feature>
<feature type="region of interest" description="Disordered" evidence="1">
    <location>
        <begin position="254"/>
        <end position="308"/>
    </location>
</feature>
<evidence type="ECO:0000313" key="3">
    <source>
        <dbReference type="Proteomes" id="UP000008792"/>
    </source>
</evidence>